<evidence type="ECO:0000256" key="2">
    <source>
        <dbReference type="ARBA" id="ARBA00022679"/>
    </source>
</evidence>
<gene>
    <name evidence="3" type="ORF">ROR02_04050</name>
</gene>
<dbReference type="GO" id="GO:0008713">
    <property type="term" value="F:ADP-heptose-lipopolysaccharide heptosyltransferase activity"/>
    <property type="evidence" value="ECO:0007669"/>
    <property type="project" value="TreeGrafter"/>
</dbReference>
<accession>A0A512H475</accession>
<dbReference type="EMBL" id="BJZO01000006">
    <property type="protein sequence ID" value="GEO80274.1"/>
    <property type="molecule type" value="Genomic_DNA"/>
</dbReference>
<reference evidence="3 4" key="1">
    <citation type="submission" date="2019-07" db="EMBL/GenBank/DDBJ databases">
        <title>Whole genome shotgun sequence of Rhodospirillum oryzae NBRC 107573.</title>
        <authorList>
            <person name="Hosoyama A."/>
            <person name="Uohara A."/>
            <person name="Ohji S."/>
            <person name="Ichikawa N."/>
        </authorList>
    </citation>
    <scope>NUCLEOTIDE SEQUENCE [LARGE SCALE GENOMIC DNA]</scope>
    <source>
        <strain evidence="3 4">NBRC 107573</strain>
    </source>
</reference>
<dbReference type="GO" id="GO:0009244">
    <property type="term" value="P:lipopolysaccharide core region biosynthetic process"/>
    <property type="evidence" value="ECO:0007669"/>
    <property type="project" value="TreeGrafter"/>
</dbReference>
<protein>
    <submittedName>
        <fullName evidence="3">Glycosyl transferase</fullName>
    </submittedName>
</protein>
<proteinExistence type="predicted"/>
<dbReference type="PANTHER" id="PTHR30160:SF7">
    <property type="entry name" value="ADP-HEPTOSE--LPS HEPTOSYLTRANSFERASE 2"/>
    <property type="match status" value="1"/>
</dbReference>
<dbReference type="Pfam" id="PF01075">
    <property type="entry name" value="Glyco_transf_9"/>
    <property type="match status" value="1"/>
</dbReference>
<comment type="caution">
    <text evidence="3">The sequence shown here is derived from an EMBL/GenBank/DDBJ whole genome shotgun (WGS) entry which is preliminary data.</text>
</comment>
<dbReference type="InterPro" id="IPR002201">
    <property type="entry name" value="Glyco_trans_9"/>
</dbReference>
<dbReference type="SUPFAM" id="SSF53756">
    <property type="entry name" value="UDP-Glycosyltransferase/glycogen phosphorylase"/>
    <property type="match status" value="1"/>
</dbReference>
<evidence type="ECO:0000313" key="4">
    <source>
        <dbReference type="Proteomes" id="UP000321567"/>
    </source>
</evidence>
<keyword evidence="4" id="KW-1185">Reference proteome</keyword>
<dbReference type="CDD" id="cd03789">
    <property type="entry name" value="GT9_LPS_heptosyltransferase"/>
    <property type="match status" value="1"/>
</dbReference>
<dbReference type="InterPro" id="IPR051199">
    <property type="entry name" value="LPS_LOS_Heptosyltrfase"/>
</dbReference>
<evidence type="ECO:0000256" key="1">
    <source>
        <dbReference type="ARBA" id="ARBA00022676"/>
    </source>
</evidence>
<dbReference type="RefSeq" id="WP_147162338.1">
    <property type="nucleotide sequence ID" value="NZ_BJZO01000006.1"/>
</dbReference>
<keyword evidence="1" id="KW-0328">Glycosyltransferase</keyword>
<dbReference type="GO" id="GO:0005829">
    <property type="term" value="C:cytosol"/>
    <property type="evidence" value="ECO:0007669"/>
    <property type="project" value="TreeGrafter"/>
</dbReference>
<dbReference type="Proteomes" id="UP000321567">
    <property type="component" value="Unassembled WGS sequence"/>
</dbReference>
<sequence>MTLLFITATRIGDAVLSTGLLDHWLGTHPGCSVTIACGPLAADLFEAVPGRERTVVLTKGPYARHWRGLWRTCVGRRWDAIIDLRASAVTWLMRARERHWLGPDATGAHQVVRLGRLLGLDPPPAPRLWLGPAHREAGLRLVPPGPPVLAVAPIANWHAKTWPAERFAAVVRHLTGPTGPLPGGRVAVLGAGSEREAAAPVLNALPASRCLDLMGQGRLPEIQAALERCAFFVGNDSGLMHMAAAAGLPTLGLFGPTPETVYGPWGPKAAVVRTPEPAHVLFPPGTDAARIPAAMNTLDVGSVITAAEALWERLAP</sequence>
<dbReference type="Gene3D" id="3.40.50.2000">
    <property type="entry name" value="Glycogen Phosphorylase B"/>
    <property type="match status" value="2"/>
</dbReference>
<dbReference type="OrthoDB" id="9797795at2"/>
<dbReference type="PANTHER" id="PTHR30160">
    <property type="entry name" value="TETRAACYLDISACCHARIDE 4'-KINASE-RELATED"/>
    <property type="match status" value="1"/>
</dbReference>
<dbReference type="AlphaFoldDB" id="A0A512H475"/>
<organism evidence="3 4">
    <name type="scientific">Pararhodospirillum oryzae</name>
    <dbReference type="NCBI Taxonomy" id="478448"/>
    <lineage>
        <taxon>Bacteria</taxon>
        <taxon>Pseudomonadati</taxon>
        <taxon>Pseudomonadota</taxon>
        <taxon>Alphaproteobacteria</taxon>
        <taxon>Rhodospirillales</taxon>
        <taxon>Rhodospirillaceae</taxon>
        <taxon>Pararhodospirillum</taxon>
    </lineage>
</organism>
<keyword evidence="2 3" id="KW-0808">Transferase</keyword>
<evidence type="ECO:0000313" key="3">
    <source>
        <dbReference type="EMBL" id="GEO80274.1"/>
    </source>
</evidence>
<name>A0A512H475_9PROT</name>